<sequence length="192" mass="21373">MGNQTTINVDDFGAPSRAAIPTIENRTIPAESATETLLKTIAVDGRVTLPIDVEAVIKALGLQMESLPLTPTTDGLLVKPSPNEPFKAVVNNASHEHRRRFTYAHEIGHFVHKYQDYPEDEKTGLVERRDELSSKGIDPEEIWANRFAAALLMPASIVRHCWGEGRTRDELADMFNVSRRAMDLRIATLGLE</sequence>
<evidence type="ECO:0000313" key="3">
    <source>
        <dbReference type="Proteomes" id="UP000287470"/>
    </source>
</evidence>
<dbReference type="OrthoDB" id="9794834at2"/>
<keyword evidence="3" id="KW-1185">Reference proteome</keyword>
<reference evidence="2 3" key="1">
    <citation type="submission" date="2018-09" db="EMBL/GenBank/DDBJ databases">
        <title>Characterization of the phylogenetic diversity of five novel species belonging to the genus Bifidobacterium.</title>
        <authorList>
            <person name="Lugli G.A."/>
            <person name="Duranti S."/>
            <person name="Milani C."/>
        </authorList>
    </citation>
    <scope>NUCLEOTIDE SEQUENCE [LARGE SCALE GENOMIC DNA]</scope>
    <source>
        <strain evidence="2 3">2033B</strain>
    </source>
</reference>
<dbReference type="Gene3D" id="1.10.10.2910">
    <property type="match status" value="1"/>
</dbReference>
<evidence type="ECO:0000259" key="1">
    <source>
        <dbReference type="Pfam" id="PF06114"/>
    </source>
</evidence>
<evidence type="ECO:0000313" key="2">
    <source>
        <dbReference type="EMBL" id="RSX56731.1"/>
    </source>
</evidence>
<dbReference type="AlphaFoldDB" id="A0A430FU94"/>
<comment type="caution">
    <text evidence="2">The sequence shown here is derived from an EMBL/GenBank/DDBJ whole genome shotgun (WGS) entry which is preliminary data.</text>
</comment>
<feature type="domain" description="IrrE N-terminal-like" evidence="1">
    <location>
        <begin position="89"/>
        <end position="186"/>
    </location>
</feature>
<dbReference type="Pfam" id="PF06114">
    <property type="entry name" value="Peptidase_M78"/>
    <property type="match status" value="1"/>
</dbReference>
<dbReference type="InterPro" id="IPR010359">
    <property type="entry name" value="IrrE_HExxH"/>
</dbReference>
<dbReference type="PANTHER" id="PTHR43236">
    <property type="entry name" value="ANTITOXIN HIGA1"/>
    <property type="match status" value="1"/>
</dbReference>
<organism evidence="2 3">
    <name type="scientific">Bifidobacterium samirii</name>
    <dbReference type="NCBI Taxonomy" id="2306974"/>
    <lineage>
        <taxon>Bacteria</taxon>
        <taxon>Bacillati</taxon>
        <taxon>Actinomycetota</taxon>
        <taxon>Actinomycetes</taxon>
        <taxon>Bifidobacteriales</taxon>
        <taxon>Bifidobacteriaceae</taxon>
        <taxon>Bifidobacterium</taxon>
    </lineage>
</organism>
<dbReference type="EMBL" id="QXGK01000008">
    <property type="protein sequence ID" value="RSX56731.1"/>
    <property type="molecule type" value="Genomic_DNA"/>
</dbReference>
<dbReference type="InterPro" id="IPR052345">
    <property type="entry name" value="Rad_response_metalloprotease"/>
</dbReference>
<dbReference type="PANTHER" id="PTHR43236:SF2">
    <property type="entry name" value="BLL0069 PROTEIN"/>
    <property type="match status" value="1"/>
</dbReference>
<accession>A0A430FU94</accession>
<gene>
    <name evidence="2" type="ORF">D2E24_1021</name>
</gene>
<name>A0A430FU94_9BIFI</name>
<protein>
    <submittedName>
        <fullName evidence="2">Toxin-antitoxin system toxin component</fullName>
    </submittedName>
</protein>
<dbReference type="RefSeq" id="WP_125968274.1">
    <property type="nucleotide sequence ID" value="NZ_QXGK01000008.1"/>
</dbReference>
<proteinExistence type="predicted"/>
<dbReference type="Proteomes" id="UP000287470">
    <property type="component" value="Unassembled WGS sequence"/>
</dbReference>